<dbReference type="RefSeq" id="WP_388034542.1">
    <property type="nucleotide sequence ID" value="NZ_JBHUEK010000004.1"/>
</dbReference>
<proteinExistence type="predicted"/>
<name>A0ABW4MID0_9BACI</name>
<keyword evidence="2" id="KW-1185">Reference proteome</keyword>
<protein>
    <submittedName>
        <fullName evidence="1">DUF309 domain-containing protein</fullName>
    </submittedName>
</protein>
<dbReference type="PANTHER" id="PTHR34796:SF1">
    <property type="entry name" value="EXPRESSED PROTEIN"/>
    <property type="match status" value="1"/>
</dbReference>
<dbReference type="Proteomes" id="UP001597227">
    <property type="component" value="Unassembled WGS sequence"/>
</dbReference>
<sequence length="176" mass="20533">MYPQAYIEYLIHFHCDRDYFECHEILEDHWKEDPVAERKQYWVGLIQIAVSLYHHRRGNHAGALRMMKSALTICKAQKTALAQLGLQVDKLIKLLQTKHHDIEIGAPYESINLPLNDQVLLETCVSQAIQFGQPWGAPSDLSKKGLIHKHKLRDRSDVIAERQKQFLIKQELRNEK</sequence>
<comment type="caution">
    <text evidence="1">The sequence shown here is derived from an EMBL/GenBank/DDBJ whole genome shotgun (WGS) entry which is preliminary data.</text>
</comment>
<evidence type="ECO:0000313" key="1">
    <source>
        <dbReference type="EMBL" id="MFD1777266.1"/>
    </source>
</evidence>
<dbReference type="InterPro" id="IPR023203">
    <property type="entry name" value="TTHA0068_sf"/>
</dbReference>
<dbReference type="Gene3D" id="1.10.3450.10">
    <property type="entry name" value="TTHA0068-like"/>
    <property type="match status" value="1"/>
</dbReference>
<dbReference type="PANTHER" id="PTHR34796">
    <property type="entry name" value="EXPRESSED PROTEIN"/>
    <property type="match status" value="1"/>
</dbReference>
<dbReference type="EMBL" id="JBHUEK010000004">
    <property type="protein sequence ID" value="MFD1777266.1"/>
    <property type="molecule type" value="Genomic_DNA"/>
</dbReference>
<dbReference type="InterPro" id="IPR005500">
    <property type="entry name" value="DUF309"/>
</dbReference>
<evidence type="ECO:0000313" key="2">
    <source>
        <dbReference type="Proteomes" id="UP001597227"/>
    </source>
</evidence>
<dbReference type="SUPFAM" id="SSF140663">
    <property type="entry name" value="TTHA0068-like"/>
    <property type="match status" value="1"/>
</dbReference>
<dbReference type="Pfam" id="PF03745">
    <property type="entry name" value="DUF309"/>
    <property type="match status" value="1"/>
</dbReference>
<reference evidence="2" key="1">
    <citation type="journal article" date="2019" name="Int. J. Syst. Evol. Microbiol.">
        <title>The Global Catalogue of Microorganisms (GCM) 10K type strain sequencing project: providing services to taxonomists for standard genome sequencing and annotation.</title>
        <authorList>
            <consortium name="The Broad Institute Genomics Platform"/>
            <consortium name="The Broad Institute Genome Sequencing Center for Infectious Disease"/>
            <person name="Wu L."/>
            <person name="Ma J."/>
        </authorList>
    </citation>
    <scope>NUCLEOTIDE SEQUENCE [LARGE SCALE GENOMIC DNA]</scope>
    <source>
        <strain evidence="2">CCUG 15531</strain>
    </source>
</reference>
<gene>
    <name evidence="1" type="ORF">ACFSFW_01050</name>
</gene>
<accession>A0ABW4MID0</accession>
<organism evidence="1 2">
    <name type="scientific">Fredinandcohnia salidurans</name>
    <dbReference type="NCBI Taxonomy" id="2595041"/>
    <lineage>
        <taxon>Bacteria</taxon>
        <taxon>Bacillati</taxon>
        <taxon>Bacillota</taxon>
        <taxon>Bacilli</taxon>
        <taxon>Bacillales</taxon>
        <taxon>Bacillaceae</taxon>
        <taxon>Fredinandcohnia</taxon>
    </lineage>
</organism>